<evidence type="ECO:0000259" key="2">
    <source>
        <dbReference type="Pfam" id="PF00296"/>
    </source>
</evidence>
<dbReference type="InterPro" id="IPR050766">
    <property type="entry name" value="Bact_Lucif_Oxidored"/>
</dbReference>
<dbReference type="InterPro" id="IPR036661">
    <property type="entry name" value="Luciferase-like_sf"/>
</dbReference>
<dbReference type="InterPro" id="IPR011251">
    <property type="entry name" value="Luciferase-like_dom"/>
</dbReference>
<feature type="domain" description="Luciferase-like" evidence="2">
    <location>
        <begin position="20"/>
        <end position="311"/>
    </location>
</feature>
<dbReference type="FunFam" id="3.20.20.30:FF:000002">
    <property type="entry name" value="LLM class flavin-dependent oxidoreductase"/>
    <property type="match status" value="1"/>
</dbReference>
<reference evidence="4" key="1">
    <citation type="submission" date="2016-10" db="EMBL/GenBank/DDBJ databases">
        <authorList>
            <person name="Varghese N."/>
            <person name="Submissions S."/>
        </authorList>
    </citation>
    <scope>NUCLEOTIDE SEQUENCE [LARGE SCALE GENOMIC DNA]</scope>
    <source>
        <strain evidence="4">DSM 45237</strain>
    </source>
</reference>
<dbReference type="AlphaFoldDB" id="A0A1H5K918"/>
<dbReference type="EMBL" id="FNUC01000003">
    <property type="protein sequence ID" value="SEE60511.1"/>
    <property type="molecule type" value="Genomic_DNA"/>
</dbReference>
<dbReference type="Proteomes" id="UP000181980">
    <property type="component" value="Unassembled WGS sequence"/>
</dbReference>
<dbReference type="Gene3D" id="3.20.20.30">
    <property type="entry name" value="Luciferase-like domain"/>
    <property type="match status" value="1"/>
</dbReference>
<dbReference type="OrthoDB" id="9780518at2"/>
<dbReference type="PANTHER" id="PTHR30137:SF6">
    <property type="entry name" value="LUCIFERASE-LIKE MONOOXYGENASE"/>
    <property type="match status" value="1"/>
</dbReference>
<sequence length="337" mass="35439">MATFRGVPLSVLDLAPVVTGSTPSAALAQTLELARHADDLGFRRYWMAEHHNMPGIASSSPPVLIAAVAAATTSMRVGSGGVMLPNHMPLVVAEQFGTLAALHPGRIDLGIGRAPGTDGLTAHALRGSSDPRLVEEFPQHLAQVRAFLSGEWPDDHPYAAITATPGRGEDVPVWLLGSSDYSARAAAALGLPFSFAHHFSAANTVPALQLYRDGFQPSAALAAPYAMVAVSVVLADDDERAQWLAGPMKLSMLRLRSGAPGPLPTPEEAAAHEFAPAELELLAPFLGGQIAGGPDTVRRELSALVERTGADELMVVTTVTPHADRLRSYELLAALRP</sequence>
<dbReference type="RefSeq" id="WP_069115236.1">
    <property type="nucleotide sequence ID" value="NZ_FNUC01000003.1"/>
</dbReference>
<dbReference type="CDD" id="cd00347">
    <property type="entry name" value="Flavin_utilizing_monoxygenases"/>
    <property type="match status" value="2"/>
</dbReference>
<dbReference type="InterPro" id="IPR019949">
    <property type="entry name" value="CmoO-like"/>
</dbReference>
<proteinExistence type="predicted"/>
<protein>
    <submittedName>
        <fullName evidence="3">Luciferase family oxidoreductase, group 1</fullName>
    </submittedName>
</protein>
<evidence type="ECO:0000313" key="3">
    <source>
        <dbReference type="EMBL" id="SEE60511.1"/>
    </source>
</evidence>
<comment type="similarity">
    <text evidence="1">To bacterial alkanal monooxygenase alpha and beta chains.</text>
</comment>
<dbReference type="GO" id="GO:0016705">
    <property type="term" value="F:oxidoreductase activity, acting on paired donors, with incorporation or reduction of molecular oxygen"/>
    <property type="evidence" value="ECO:0007669"/>
    <property type="project" value="InterPro"/>
</dbReference>
<evidence type="ECO:0000313" key="4">
    <source>
        <dbReference type="Proteomes" id="UP000181980"/>
    </source>
</evidence>
<evidence type="ECO:0000256" key="1">
    <source>
        <dbReference type="ARBA" id="ARBA00007789"/>
    </source>
</evidence>
<dbReference type="STRING" id="561176.SAMN04488561_1924"/>
<keyword evidence="4" id="KW-1185">Reference proteome</keyword>
<dbReference type="Pfam" id="PF00296">
    <property type="entry name" value="Bac_luciferase"/>
    <property type="match status" value="1"/>
</dbReference>
<dbReference type="NCBIfam" id="TIGR03558">
    <property type="entry name" value="oxido_grp_1"/>
    <property type="match status" value="1"/>
</dbReference>
<name>A0A1H5K918_9ACTN</name>
<accession>A0A1H5K918</accession>
<organism evidence="3 4">
    <name type="scientific">Jiangella alba</name>
    <dbReference type="NCBI Taxonomy" id="561176"/>
    <lineage>
        <taxon>Bacteria</taxon>
        <taxon>Bacillati</taxon>
        <taxon>Actinomycetota</taxon>
        <taxon>Actinomycetes</taxon>
        <taxon>Jiangellales</taxon>
        <taxon>Jiangellaceae</taxon>
        <taxon>Jiangella</taxon>
    </lineage>
</organism>
<dbReference type="GO" id="GO:0005829">
    <property type="term" value="C:cytosol"/>
    <property type="evidence" value="ECO:0007669"/>
    <property type="project" value="TreeGrafter"/>
</dbReference>
<dbReference type="SUPFAM" id="SSF51679">
    <property type="entry name" value="Bacterial luciferase-like"/>
    <property type="match status" value="1"/>
</dbReference>
<gene>
    <name evidence="3" type="ORF">SAMN04488561_1924</name>
</gene>
<dbReference type="PANTHER" id="PTHR30137">
    <property type="entry name" value="LUCIFERASE-LIKE MONOOXYGENASE"/>
    <property type="match status" value="1"/>
</dbReference>